<organism evidence="2 3">
    <name type="scientific">Nocardia implantans</name>
    <dbReference type="NCBI Taxonomy" id="3108168"/>
    <lineage>
        <taxon>Bacteria</taxon>
        <taxon>Bacillati</taxon>
        <taxon>Actinomycetota</taxon>
        <taxon>Actinomycetes</taxon>
        <taxon>Mycobacteriales</taxon>
        <taxon>Nocardiaceae</taxon>
        <taxon>Nocardia</taxon>
    </lineage>
</organism>
<evidence type="ECO:0000313" key="3">
    <source>
        <dbReference type="Proteomes" id="UP001348098"/>
    </source>
</evidence>
<evidence type="ECO:0000313" key="2">
    <source>
        <dbReference type="EMBL" id="MEB3512596.1"/>
    </source>
</evidence>
<dbReference type="InterPro" id="IPR023393">
    <property type="entry name" value="START-like_dom_sf"/>
</dbReference>
<comment type="caution">
    <text evidence="2">The sequence shown here is derived from an EMBL/GenBank/DDBJ whole genome shotgun (WGS) entry which is preliminary data.</text>
</comment>
<keyword evidence="3" id="KW-1185">Reference proteome</keyword>
<dbReference type="SUPFAM" id="SSF55961">
    <property type="entry name" value="Bet v1-like"/>
    <property type="match status" value="1"/>
</dbReference>
<dbReference type="EMBL" id="JAYKYQ010000009">
    <property type="protein sequence ID" value="MEB3512596.1"/>
    <property type="molecule type" value="Genomic_DNA"/>
</dbReference>
<protein>
    <submittedName>
        <fullName evidence="2">SRPBCC family protein</fullName>
    </submittedName>
</protein>
<sequence>MAERSVAVRATVRDIDPDVVFARLRDFPSYAEHADVVRDITLDVDPHGTQVSSWSVWFRNGLLQWTERDVVDDVARTLSFEQITGDLARFDGAWRVTPHEDAVTVRFDAVVDLGIPSLADMLDPLAERALRTNTTEILRGLFGPDIEFGGPA</sequence>
<gene>
    <name evidence="2" type="ORF">U3653_21410</name>
</gene>
<dbReference type="Gene3D" id="3.30.530.20">
    <property type="match status" value="1"/>
</dbReference>
<dbReference type="Proteomes" id="UP001348098">
    <property type="component" value="Unassembled WGS sequence"/>
</dbReference>
<proteinExistence type="predicted"/>
<dbReference type="RefSeq" id="WP_195081704.1">
    <property type="nucleotide sequence ID" value="NZ_JAYESH010000007.1"/>
</dbReference>
<evidence type="ECO:0000259" key="1">
    <source>
        <dbReference type="Pfam" id="PF03364"/>
    </source>
</evidence>
<accession>A0ABU6AYM5</accession>
<name>A0ABU6AYM5_9NOCA</name>
<dbReference type="InterPro" id="IPR005031">
    <property type="entry name" value="COQ10_START"/>
</dbReference>
<dbReference type="Pfam" id="PF03364">
    <property type="entry name" value="Polyketide_cyc"/>
    <property type="match status" value="1"/>
</dbReference>
<feature type="domain" description="Coenzyme Q-binding protein COQ10 START" evidence="1">
    <location>
        <begin position="16"/>
        <end position="134"/>
    </location>
</feature>
<reference evidence="2 3" key="1">
    <citation type="submission" date="2023-12" db="EMBL/GenBank/DDBJ databases">
        <title>novel species in genus Nocarida.</title>
        <authorList>
            <person name="Li Z."/>
        </authorList>
    </citation>
    <scope>NUCLEOTIDE SEQUENCE [LARGE SCALE GENOMIC DNA]</scope>
    <source>
        <strain evidence="2 3">CDC186</strain>
    </source>
</reference>